<dbReference type="AlphaFoldDB" id="A0A6A4JZU8"/>
<comment type="caution">
    <text evidence="2">The sequence shown here is derived from an EMBL/GenBank/DDBJ whole genome shotgun (WGS) entry which is preliminary data.</text>
</comment>
<gene>
    <name evidence="2" type="ORF">GE061_010555</name>
</gene>
<evidence type="ECO:0008006" key="4">
    <source>
        <dbReference type="Google" id="ProtNLM"/>
    </source>
</evidence>
<evidence type="ECO:0000313" key="2">
    <source>
        <dbReference type="EMBL" id="KAF6212846.1"/>
    </source>
</evidence>
<keyword evidence="1" id="KW-0732">Signal</keyword>
<keyword evidence="3" id="KW-1185">Reference proteome</keyword>
<dbReference type="InterPro" id="IPR036846">
    <property type="entry name" value="GM2-AP_sf"/>
</dbReference>
<evidence type="ECO:0000313" key="3">
    <source>
        <dbReference type="Proteomes" id="UP000466442"/>
    </source>
</evidence>
<reference evidence="2" key="1">
    <citation type="journal article" date="2021" name="Mol. Ecol. Resour.">
        <title>Apolygus lucorum genome provides insights into omnivorousness and mesophyll feeding.</title>
        <authorList>
            <person name="Liu Y."/>
            <person name="Liu H."/>
            <person name="Wang H."/>
            <person name="Huang T."/>
            <person name="Liu B."/>
            <person name="Yang B."/>
            <person name="Yin L."/>
            <person name="Li B."/>
            <person name="Zhang Y."/>
            <person name="Zhang S."/>
            <person name="Jiang F."/>
            <person name="Zhang X."/>
            <person name="Ren Y."/>
            <person name="Wang B."/>
            <person name="Wang S."/>
            <person name="Lu Y."/>
            <person name="Wu K."/>
            <person name="Fan W."/>
            <person name="Wang G."/>
        </authorList>
    </citation>
    <scope>NUCLEOTIDE SEQUENCE</scope>
    <source>
        <strain evidence="2">12Hb</strain>
    </source>
</reference>
<organism evidence="2 3">
    <name type="scientific">Apolygus lucorum</name>
    <name type="common">Small green plant bug</name>
    <name type="synonym">Lygocoris lucorum</name>
    <dbReference type="NCBI Taxonomy" id="248454"/>
    <lineage>
        <taxon>Eukaryota</taxon>
        <taxon>Metazoa</taxon>
        <taxon>Ecdysozoa</taxon>
        <taxon>Arthropoda</taxon>
        <taxon>Hexapoda</taxon>
        <taxon>Insecta</taxon>
        <taxon>Pterygota</taxon>
        <taxon>Neoptera</taxon>
        <taxon>Paraneoptera</taxon>
        <taxon>Hemiptera</taxon>
        <taxon>Heteroptera</taxon>
        <taxon>Panheteroptera</taxon>
        <taxon>Cimicomorpha</taxon>
        <taxon>Miridae</taxon>
        <taxon>Mirini</taxon>
        <taxon>Apolygus</taxon>
    </lineage>
</organism>
<name>A0A6A4JZU8_APOLU</name>
<dbReference type="Gene3D" id="2.70.220.10">
    <property type="entry name" value="Ganglioside GM2 activator"/>
    <property type="match status" value="1"/>
</dbReference>
<protein>
    <recommendedName>
        <fullName evidence="4">MD-2-related lipid-recognition domain-containing protein</fullName>
    </recommendedName>
</protein>
<accession>A0A6A4JZU8</accession>
<evidence type="ECO:0000256" key="1">
    <source>
        <dbReference type="ARBA" id="ARBA00022729"/>
    </source>
</evidence>
<dbReference type="SUPFAM" id="SSF63707">
    <property type="entry name" value="Ganglioside M2 (gm2) activator"/>
    <property type="match status" value="1"/>
</dbReference>
<dbReference type="EMBL" id="WIXP02000003">
    <property type="protein sequence ID" value="KAF6212846.1"/>
    <property type="molecule type" value="Genomic_DNA"/>
</dbReference>
<proteinExistence type="predicted"/>
<sequence length="188" mass="21885">MKWWAFLIFHLPYIQQSVRAKDFIEFLQWDNCRASDASGPYRLVNTSFGLVSPAVSEFNTTFVLGQDFDIVVIKFSIYECKTMRDSDCELFLSVNVPDHCKKMTEKGQFYSIMAEAASPKITCPFKKGEYRITQARCPIEKVANVPMGEYIIYKIVWLFEHHGKRVGCWVMKARKSRVRSRKKKGNEN</sequence>
<dbReference type="Proteomes" id="UP000466442">
    <property type="component" value="Unassembled WGS sequence"/>
</dbReference>